<keyword evidence="2" id="KW-1133">Transmembrane helix</keyword>
<dbReference type="OrthoDB" id="6499973at2759"/>
<dbReference type="GO" id="GO:0008028">
    <property type="term" value="F:monocarboxylic acid transmembrane transporter activity"/>
    <property type="evidence" value="ECO:0007669"/>
    <property type="project" value="TreeGrafter"/>
</dbReference>
<comment type="caution">
    <text evidence="4">The sequence shown here is derived from an EMBL/GenBank/DDBJ whole genome shotgun (WGS) entry which is preliminary data.</text>
</comment>
<feature type="transmembrane region" description="Helical" evidence="2">
    <location>
        <begin position="493"/>
        <end position="515"/>
    </location>
</feature>
<dbReference type="InterPro" id="IPR036259">
    <property type="entry name" value="MFS_trans_sf"/>
</dbReference>
<feature type="transmembrane region" description="Helical" evidence="2">
    <location>
        <begin position="49"/>
        <end position="73"/>
    </location>
</feature>
<dbReference type="GO" id="GO:0016020">
    <property type="term" value="C:membrane"/>
    <property type="evidence" value="ECO:0007669"/>
    <property type="project" value="UniProtKB-SubCell"/>
</dbReference>
<dbReference type="EMBL" id="QKKF02033706">
    <property type="protein sequence ID" value="RZF33574.1"/>
    <property type="molecule type" value="Genomic_DNA"/>
</dbReference>
<keyword evidence="5" id="KW-1185">Reference proteome</keyword>
<dbReference type="PROSITE" id="PS50850">
    <property type="entry name" value="MFS"/>
    <property type="match status" value="1"/>
</dbReference>
<dbReference type="PANTHER" id="PTHR11360:SF293">
    <property type="entry name" value="HERMES, ISOFORM A"/>
    <property type="match status" value="1"/>
</dbReference>
<feature type="transmembrane region" description="Helical" evidence="2">
    <location>
        <begin position="455"/>
        <end position="481"/>
    </location>
</feature>
<evidence type="ECO:0000256" key="1">
    <source>
        <dbReference type="ARBA" id="ARBA00004141"/>
    </source>
</evidence>
<dbReference type="PANTHER" id="PTHR11360">
    <property type="entry name" value="MONOCARBOXYLATE TRANSPORTER"/>
    <property type="match status" value="1"/>
</dbReference>
<feature type="transmembrane region" description="Helical" evidence="2">
    <location>
        <begin position="140"/>
        <end position="162"/>
    </location>
</feature>
<sequence length="640" mass="68409">MTKCQCENSSASLPGPPAKITNQKVAIAECEEGQDEEYDYVPPDGGWGWLVLGGTVLINLLIPGTIKSFGVLFIEFLEIFNASAVAASWIPALCYFLYCSLGPLASYLSGKWGYRAVTLIGGTCAGLGMILSFFANSITYLYVSYGILVGTGAGLSFPPGIFIVTSYFVKFRGLANGIAISGSALGSIILPPFLRFLLETYGYRGAVLIMGGLTLNVWVGAMLYEPVQYHLKRVRKQQPQLDAEDEVKKNLELEENAFPDVIILDTVGHDEVDAKILDSPESLVLSDTFKDVNQPLLNVESCNQLNRKISPTSNLGKSVFSIGSTGHLTRKVGSCSHIGGRPGMIVGSTGQISRKPSVISRQMPRVGSATQMNRKISVISNVSTSSFRYVSTAFHGSTLVGLNPEFSSQLTIKSVAKPFDCCVCCSDKRSTKTVSQTTINKPNPNSLSSLLRDPVFLIILISNASNAIGYTNFTILLPAYAVSMGFDKSKASLLLSVVAVFDLIGRVGGSALSDWLPIDKKVYFVGGLLVSGLSLSVLPFASTYEGISVFCGIFGLASGTYVGITAVIIVDSLGEDRLASSYGISLFVNGVLQLIGPPLCGAVYEKMGNYSYIFSALGCSLIVGASVWGLLPFVKKDTKK</sequence>
<dbReference type="InterPro" id="IPR011701">
    <property type="entry name" value="MFS"/>
</dbReference>
<evidence type="ECO:0000256" key="2">
    <source>
        <dbReference type="SAM" id="Phobius"/>
    </source>
</evidence>
<feature type="transmembrane region" description="Helical" evidence="2">
    <location>
        <begin position="547"/>
        <end position="570"/>
    </location>
</feature>
<evidence type="ECO:0000259" key="3">
    <source>
        <dbReference type="PROSITE" id="PS50850"/>
    </source>
</evidence>
<accession>A0A482WJ91</accession>
<evidence type="ECO:0000313" key="5">
    <source>
        <dbReference type="Proteomes" id="UP000291343"/>
    </source>
</evidence>
<feature type="domain" description="Major facilitator superfamily (MFS) profile" evidence="3">
    <location>
        <begin position="455"/>
        <end position="640"/>
    </location>
</feature>
<proteinExistence type="predicted"/>
<dbReference type="FunCoup" id="A0A482WJ91">
    <property type="interactions" value="81"/>
</dbReference>
<evidence type="ECO:0000313" key="4">
    <source>
        <dbReference type="EMBL" id="RZF33574.1"/>
    </source>
</evidence>
<feature type="transmembrane region" description="Helical" evidence="2">
    <location>
        <begin position="112"/>
        <end position="134"/>
    </location>
</feature>
<dbReference type="InterPro" id="IPR050327">
    <property type="entry name" value="Proton-linked_MCT"/>
</dbReference>
<feature type="transmembrane region" description="Helical" evidence="2">
    <location>
        <begin position="206"/>
        <end position="227"/>
    </location>
</feature>
<dbReference type="Pfam" id="PF07690">
    <property type="entry name" value="MFS_1"/>
    <property type="match status" value="2"/>
</dbReference>
<name>A0A482WJ91_LAOST</name>
<keyword evidence="2" id="KW-0472">Membrane</keyword>
<dbReference type="SUPFAM" id="SSF103473">
    <property type="entry name" value="MFS general substrate transporter"/>
    <property type="match status" value="1"/>
</dbReference>
<feature type="transmembrane region" description="Helical" evidence="2">
    <location>
        <begin position="79"/>
        <end position="100"/>
    </location>
</feature>
<comment type="subcellular location">
    <subcellularLocation>
        <location evidence="1">Membrane</location>
        <topology evidence="1">Multi-pass membrane protein</topology>
    </subcellularLocation>
</comment>
<dbReference type="Gene3D" id="1.20.1250.20">
    <property type="entry name" value="MFS general substrate transporter like domains"/>
    <property type="match status" value="2"/>
</dbReference>
<feature type="transmembrane region" description="Helical" evidence="2">
    <location>
        <begin position="174"/>
        <end position="194"/>
    </location>
</feature>
<reference evidence="4 5" key="1">
    <citation type="journal article" date="2017" name="Gigascience">
        <title>Genome sequence of the small brown planthopper, Laodelphax striatellus.</title>
        <authorList>
            <person name="Zhu J."/>
            <person name="Jiang F."/>
            <person name="Wang X."/>
            <person name="Yang P."/>
            <person name="Bao Y."/>
            <person name="Zhao W."/>
            <person name="Wang W."/>
            <person name="Lu H."/>
            <person name="Wang Q."/>
            <person name="Cui N."/>
            <person name="Li J."/>
            <person name="Chen X."/>
            <person name="Luo L."/>
            <person name="Yu J."/>
            <person name="Kang L."/>
            <person name="Cui F."/>
        </authorList>
    </citation>
    <scope>NUCLEOTIDE SEQUENCE [LARGE SCALE GENOMIC DNA]</scope>
    <source>
        <strain evidence="4">Lst14</strain>
    </source>
</reference>
<keyword evidence="2" id="KW-0812">Transmembrane</keyword>
<dbReference type="Proteomes" id="UP000291343">
    <property type="component" value="Unassembled WGS sequence"/>
</dbReference>
<dbReference type="InterPro" id="IPR020846">
    <property type="entry name" value="MFS_dom"/>
</dbReference>
<dbReference type="AlphaFoldDB" id="A0A482WJ91"/>
<feature type="transmembrane region" description="Helical" evidence="2">
    <location>
        <begin position="610"/>
        <end position="634"/>
    </location>
</feature>
<dbReference type="FunFam" id="1.20.1250.20:FF:000320">
    <property type="entry name" value="Monocarboxylate transporter"/>
    <property type="match status" value="1"/>
</dbReference>
<protein>
    <recommendedName>
        <fullName evidence="3">Major facilitator superfamily (MFS) profile domain-containing protein</fullName>
    </recommendedName>
</protein>
<gene>
    <name evidence="4" type="ORF">LSTR_LSTR008220</name>
</gene>
<dbReference type="InParanoid" id="A0A482WJ91"/>
<organism evidence="4 5">
    <name type="scientific">Laodelphax striatellus</name>
    <name type="common">Small brown planthopper</name>
    <name type="synonym">Delphax striatella</name>
    <dbReference type="NCBI Taxonomy" id="195883"/>
    <lineage>
        <taxon>Eukaryota</taxon>
        <taxon>Metazoa</taxon>
        <taxon>Ecdysozoa</taxon>
        <taxon>Arthropoda</taxon>
        <taxon>Hexapoda</taxon>
        <taxon>Insecta</taxon>
        <taxon>Pterygota</taxon>
        <taxon>Neoptera</taxon>
        <taxon>Paraneoptera</taxon>
        <taxon>Hemiptera</taxon>
        <taxon>Auchenorrhyncha</taxon>
        <taxon>Fulgoroidea</taxon>
        <taxon>Delphacidae</taxon>
        <taxon>Criomorphinae</taxon>
        <taxon>Laodelphax</taxon>
    </lineage>
</organism>
<feature type="transmembrane region" description="Helical" evidence="2">
    <location>
        <begin position="522"/>
        <end position="541"/>
    </location>
</feature>